<comment type="caution">
    <text evidence="1">The sequence shown here is derived from an EMBL/GenBank/DDBJ whole genome shotgun (WGS) entry which is preliminary data.</text>
</comment>
<dbReference type="RefSeq" id="WP_148781449.1">
    <property type="nucleotide sequence ID" value="NZ_VNHU01000002.1"/>
</dbReference>
<dbReference type="Proteomes" id="UP000324376">
    <property type="component" value="Unassembled WGS sequence"/>
</dbReference>
<name>A0A5S5CCS4_9FLAO</name>
<dbReference type="PANTHER" id="PTHR17985">
    <property type="entry name" value="SER/THR-RICH PROTEIN T10 IN DGCR REGION"/>
    <property type="match status" value="1"/>
</dbReference>
<dbReference type="EMBL" id="VNHU01000002">
    <property type="protein sequence ID" value="TYP75803.1"/>
    <property type="molecule type" value="Genomic_DNA"/>
</dbReference>
<dbReference type="Pfam" id="PF05742">
    <property type="entry name" value="TANGO2"/>
    <property type="match status" value="1"/>
</dbReference>
<evidence type="ECO:0000313" key="1">
    <source>
        <dbReference type="EMBL" id="TYP75803.1"/>
    </source>
</evidence>
<protein>
    <submittedName>
        <fullName evidence="1">Transport and Golgi organization protein 2</fullName>
    </submittedName>
</protein>
<keyword evidence="2" id="KW-1185">Reference proteome</keyword>
<dbReference type="InterPro" id="IPR008551">
    <property type="entry name" value="TANGO2"/>
</dbReference>
<gene>
    <name evidence="1" type="ORF">BD809_10210</name>
</gene>
<proteinExistence type="predicted"/>
<sequence length="245" mass="27976">MCTVTLIKKPNKGFILTSNRDEIINRETLAPKSYRDNDHKLIYPKDMLAGGTWIGMSDNNSMVCLLNGGNDRHISKPPYRLSRGVVVKDLLRAGNLLERLRSFDYQGVEPFTVIAAQWKGEHEFYELVWDGVQSNITSLDASTYIWSSATLYDQNAKKTRELWFNNFLKQKDTSPEKILEFHKIAGQGNKKIGLQIDRGFLKTRSVTQIVKTSQELSMRYEDLTDTNSLVTYCSLKDVSPEVISK</sequence>
<dbReference type="AlphaFoldDB" id="A0A5S5CCS4"/>
<evidence type="ECO:0000313" key="2">
    <source>
        <dbReference type="Proteomes" id="UP000324376"/>
    </source>
</evidence>
<reference evidence="1 2" key="1">
    <citation type="submission" date="2019-07" db="EMBL/GenBank/DDBJ databases">
        <title>Genomic Encyclopedia of Archaeal and Bacterial Type Strains, Phase II (KMG-II): from individual species to whole genera.</title>
        <authorList>
            <person name="Goeker M."/>
        </authorList>
    </citation>
    <scope>NUCLEOTIDE SEQUENCE [LARGE SCALE GENOMIC DNA]</scope>
    <source>
        <strain evidence="1 2">DSM 17527</strain>
    </source>
</reference>
<dbReference type="OrthoDB" id="4380123at2"/>
<organism evidence="1 2">
    <name type="scientific">Aquimarina intermedia</name>
    <dbReference type="NCBI Taxonomy" id="350814"/>
    <lineage>
        <taxon>Bacteria</taxon>
        <taxon>Pseudomonadati</taxon>
        <taxon>Bacteroidota</taxon>
        <taxon>Flavobacteriia</taxon>
        <taxon>Flavobacteriales</taxon>
        <taxon>Flavobacteriaceae</taxon>
        <taxon>Aquimarina</taxon>
    </lineage>
</organism>
<dbReference type="PANTHER" id="PTHR17985:SF8">
    <property type="entry name" value="TRANSPORT AND GOLGI ORGANIZATION PROTEIN 2 HOMOLOG"/>
    <property type="match status" value="1"/>
</dbReference>
<accession>A0A5S5CCS4</accession>